<protein>
    <recommendedName>
        <fullName evidence="8">Mitochondrial carrier protein</fullName>
    </recommendedName>
</protein>
<dbReference type="VEuPathDB" id="TriTrypDB:BCY84_00807"/>
<dbReference type="Pfam" id="PF00153">
    <property type="entry name" value="Mito_carr"/>
    <property type="match status" value="1"/>
</dbReference>
<dbReference type="VEuPathDB" id="TriTrypDB:TcYC6_0094960"/>
<dbReference type="PROSITE" id="PS50920">
    <property type="entry name" value="SOLCAR"/>
    <property type="match status" value="1"/>
</dbReference>
<dbReference type="VEuPathDB" id="TriTrypDB:TcCLB.507017.100"/>
<dbReference type="VEuPathDB" id="TriTrypDB:TCDM_06278"/>
<dbReference type="VEuPathDB" id="TriTrypDB:ECC02_000175"/>
<evidence type="ECO:0000313" key="6">
    <source>
        <dbReference type="EMBL" id="PWV08581.1"/>
    </source>
</evidence>
<dbReference type="InterPro" id="IPR023395">
    <property type="entry name" value="MCP_dom_sf"/>
</dbReference>
<comment type="similarity">
    <text evidence="5">Belongs to the mitochondrial carrier (TC 2.A.29) family.</text>
</comment>
<evidence type="ECO:0000256" key="1">
    <source>
        <dbReference type="ARBA" id="ARBA00004141"/>
    </source>
</evidence>
<dbReference type="VEuPathDB" id="TriTrypDB:Tc_MARK_1791"/>
<proteinExistence type="inferred from homology"/>
<organism evidence="6 7">
    <name type="scientific">Trypanosoma cruzi</name>
    <dbReference type="NCBI Taxonomy" id="5693"/>
    <lineage>
        <taxon>Eukaryota</taxon>
        <taxon>Discoba</taxon>
        <taxon>Euglenozoa</taxon>
        <taxon>Kinetoplastea</taxon>
        <taxon>Metakinetoplastina</taxon>
        <taxon>Trypanosomatida</taxon>
        <taxon>Trypanosomatidae</taxon>
        <taxon>Trypanosoma</taxon>
        <taxon>Schizotrypanum</taxon>
    </lineage>
</organism>
<evidence type="ECO:0000313" key="7">
    <source>
        <dbReference type="Proteomes" id="UP000246078"/>
    </source>
</evidence>
<dbReference type="SUPFAM" id="SSF103506">
    <property type="entry name" value="Mitochondrial carrier"/>
    <property type="match status" value="1"/>
</dbReference>
<accession>A0A2V2WJ44</accession>
<dbReference type="VEuPathDB" id="TriTrypDB:C3747_89g95"/>
<name>A0A2V2WJ44_TRYCR</name>
<evidence type="ECO:0000256" key="5">
    <source>
        <dbReference type="RuleBase" id="RU000488"/>
    </source>
</evidence>
<dbReference type="Proteomes" id="UP000246078">
    <property type="component" value="Unassembled WGS sequence"/>
</dbReference>
<dbReference type="Gene3D" id="1.50.40.10">
    <property type="entry name" value="Mitochondrial carrier domain"/>
    <property type="match status" value="1"/>
</dbReference>
<comment type="caution">
    <text evidence="6">The sequence shown here is derived from an EMBL/GenBank/DDBJ whole genome shotgun (WGS) entry which is preliminary data.</text>
</comment>
<keyword evidence="5" id="KW-0813">Transport</keyword>
<evidence type="ECO:0000256" key="3">
    <source>
        <dbReference type="ARBA" id="ARBA00023136"/>
    </source>
</evidence>
<dbReference type="VEuPathDB" id="TriTrypDB:TcG_04270"/>
<evidence type="ECO:0008006" key="8">
    <source>
        <dbReference type="Google" id="ProtNLM"/>
    </source>
</evidence>
<sequence>MCRGSPTASMRRTSAHSYFAHYLACAGFPGRQYCGACPSTSFFLPSSLALREVLSWGSNTPRGFAAGSLTGVAYAAVRHPYDVLRATSEATGGPKKFRGVGDVFRTALREKPSALLGLYRGFASAACGRLLQFGAQFGVYNANTVRRCISPDMCFIFLLPSGCNSGALFCSIPFYPSSISCTCATSSRRAGPTHIDHTFWRCGHGTALAKFMMVSSPVAPFSTPFQRLC</sequence>
<feature type="repeat" description="Solcar" evidence="4">
    <location>
        <begin position="58"/>
        <end position="146"/>
    </location>
</feature>
<dbReference type="VEuPathDB" id="TriTrypDB:C4B63_42g236"/>
<dbReference type="EMBL" id="PRFC01000089">
    <property type="protein sequence ID" value="PWV08581.1"/>
    <property type="molecule type" value="Genomic_DNA"/>
</dbReference>
<gene>
    <name evidence="6" type="ORF">C3747_89g95</name>
</gene>
<comment type="subcellular location">
    <subcellularLocation>
        <location evidence="1">Membrane</location>
        <topology evidence="1">Multi-pass membrane protein</topology>
    </subcellularLocation>
</comment>
<keyword evidence="3 4" id="KW-0472">Membrane</keyword>
<dbReference type="VEuPathDB" id="TriTrypDB:TcBrA4_0031000"/>
<dbReference type="VEuPathDB" id="TriTrypDB:TcCLB.505807.250"/>
<reference evidence="6 7" key="1">
    <citation type="journal article" date="2018" name="Microb. Genom.">
        <title>Expanding an expanded genome: long-read sequencing of Trypanosoma cruzi.</title>
        <authorList>
            <person name="Berna L."/>
            <person name="Rodriguez M."/>
            <person name="Chiribao M.L."/>
            <person name="Parodi-Talice A."/>
            <person name="Pita S."/>
            <person name="Rijo G."/>
            <person name="Alvarez-Valin F."/>
            <person name="Robello C."/>
        </authorList>
    </citation>
    <scope>NUCLEOTIDE SEQUENCE [LARGE SCALE GENOMIC DNA]</scope>
    <source>
        <strain evidence="6 7">TCC</strain>
    </source>
</reference>
<keyword evidence="2 4" id="KW-0812">Transmembrane</keyword>
<dbReference type="GO" id="GO:0016020">
    <property type="term" value="C:membrane"/>
    <property type="evidence" value="ECO:0007669"/>
    <property type="project" value="UniProtKB-SubCell"/>
</dbReference>
<evidence type="ECO:0000256" key="4">
    <source>
        <dbReference type="PROSITE-ProRule" id="PRU00282"/>
    </source>
</evidence>
<evidence type="ECO:0000256" key="2">
    <source>
        <dbReference type="ARBA" id="ARBA00022692"/>
    </source>
</evidence>
<dbReference type="InterPro" id="IPR018108">
    <property type="entry name" value="MCP_transmembrane"/>
</dbReference>
<dbReference type="VEuPathDB" id="TriTrypDB:TcCL_Unassigned07098"/>
<dbReference type="VEuPathDB" id="TriTrypDB:TCSYLVIO_003079"/>
<dbReference type="AlphaFoldDB" id="A0A2V2WJ44"/>